<feature type="transmembrane region" description="Helical" evidence="9">
    <location>
        <begin position="426"/>
        <end position="447"/>
    </location>
</feature>
<keyword evidence="5 9" id="KW-1133">Transmembrane helix</keyword>
<comment type="caution">
    <text evidence="10">The sequence shown here is derived from an EMBL/GenBank/DDBJ whole genome shotgun (WGS) entry which is preliminary data.</text>
</comment>
<evidence type="ECO:0000256" key="2">
    <source>
        <dbReference type="ARBA" id="ARBA00022676"/>
    </source>
</evidence>
<feature type="transmembrane region" description="Helical" evidence="9">
    <location>
        <begin position="342"/>
        <end position="363"/>
    </location>
</feature>
<evidence type="ECO:0000256" key="9">
    <source>
        <dbReference type="SAM" id="Phobius"/>
    </source>
</evidence>
<evidence type="ECO:0000256" key="3">
    <source>
        <dbReference type="ARBA" id="ARBA00022679"/>
    </source>
</evidence>
<feature type="transmembrane region" description="Helical" evidence="9">
    <location>
        <begin position="453"/>
        <end position="473"/>
    </location>
</feature>
<dbReference type="AlphaFoldDB" id="A0A1V4QGG0"/>
<evidence type="ECO:0000256" key="4">
    <source>
        <dbReference type="ARBA" id="ARBA00022692"/>
    </source>
</evidence>
<evidence type="ECO:0000256" key="1">
    <source>
        <dbReference type="ARBA" id="ARBA00004653"/>
    </source>
</evidence>
<reference evidence="11" key="1">
    <citation type="submission" date="2017-01" db="EMBL/GenBank/DDBJ databases">
        <title>Novel pathways for hydrocarbon cycling and metabolic interdependencies in hydrothermal sediment communities.</title>
        <authorList>
            <person name="Dombrowski N."/>
            <person name="Seitz K."/>
            <person name="Teske A."/>
            <person name="Baker B."/>
        </authorList>
    </citation>
    <scope>NUCLEOTIDE SEQUENCE [LARGE SCALE GENOMIC DNA]</scope>
</reference>
<evidence type="ECO:0000256" key="7">
    <source>
        <dbReference type="ARBA" id="ARBA00023136"/>
    </source>
</evidence>
<dbReference type="SUPFAM" id="SSF53448">
    <property type="entry name" value="Nucleotide-diphospho-sugar transferases"/>
    <property type="match status" value="1"/>
</dbReference>
<dbReference type="Proteomes" id="UP000191663">
    <property type="component" value="Unassembled WGS sequence"/>
</dbReference>
<dbReference type="Gene3D" id="3.90.550.10">
    <property type="entry name" value="Spore Coat Polysaccharide Biosynthesis Protein SpsA, Chain A"/>
    <property type="match status" value="1"/>
</dbReference>
<dbReference type="GO" id="GO:0071555">
    <property type="term" value="P:cell wall organization"/>
    <property type="evidence" value="ECO:0007669"/>
    <property type="project" value="UniProtKB-KW"/>
</dbReference>
<dbReference type="Pfam" id="PF13641">
    <property type="entry name" value="Glyco_tranf_2_3"/>
    <property type="match status" value="1"/>
</dbReference>
<dbReference type="InterPro" id="IPR029044">
    <property type="entry name" value="Nucleotide-diphossugar_trans"/>
</dbReference>
<feature type="transmembrane region" description="Helical" evidence="9">
    <location>
        <begin position="306"/>
        <end position="330"/>
    </location>
</feature>
<protein>
    <submittedName>
        <fullName evidence="10">Uncharacterized protein</fullName>
    </submittedName>
</protein>
<name>A0A1V4QGG0_UNCW3</name>
<evidence type="ECO:0000256" key="8">
    <source>
        <dbReference type="ARBA" id="ARBA00023316"/>
    </source>
</evidence>
<dbReference type="GO" id="GO:0016757">
    <property type="term" value="F:glycosyltransferase activity"/>
    <property type="evidence" value="ECO:0007669"/>
    <property type="project" value="UniProtKB-KW"/>
</dbReference>
<dbReference type="FunFam" id="3.90.550.10:FF:000057">
    <property type="entry name" value="Glycosyltransferase-like protein, family 2"/>
    <property type="match status" value="1"/>
</dbReference>
<sequence length="492" mass="56840">MITLILVIYTLFLIILFGYSIHAFILINYYYKFRRSSRSTRKKKRLSEPFPVVTVQLPIYNEKYVVHRLIRSVTELDYPKKCLEIQVLDDSDDETIEIVEKLVRTYQDEGYDIKHIRRGSREGFKAGALQFGLNMARGEFIAIFDADFVPPKDFLIELLPEFDSENVGGVQARWGHLNDSSSFLTRAQAIGLDNHFAMEQRLRSLANCFINFNGTCGIWRRTAIIDGGGWQSDTLAEDLDLSYRVQLKGWKIKYREDFPVEGELPENVASFRIQQNRWAMGTIQVARKLLPKVLRSDLRPVAKFEAFVHLTCHINFLAMLGLAIFSPIIVYLKVEGLAPLGYYIFASFFTIGAFGYPFLYYLSQRELYRDYRRRIPFIAGVIAYSMGLSVSNTKAIIEGWLKRHHFFTRTPKSGGKKQGYRPECKLFIPLLELFLGVYMLVGLVYVIATLQLILIPFLLFYCYGFLNLGIFSLKDMIFIPKIKEVVCSRGNF</sequence>
<keyword evidence="3" id="KW-0808">Transferase</keyword>
<proteinExistence type="predicted"/>
<comment type="subcellular location">
    <subcellularLocation>
        <location evidence="1">Golgi apparatus membrane</location>
        <topology evidence="1">Multi-pass membrane protein</topology>
    </subcellularLocation>
</comment>
<organism evidence="10 11">
    <name type="scientific">candidate division WOR-3 bacterium 4484_100</name>
    <dbReference type="NCBI Taxonomy" id="1936077"/>
    <lineage>
        <taxon>Bacteria</taxon>
        <taxon>Bacteria division WOR-3</taxon>
    </lineage>
</organism>
<keyword evidence="2" id="KW-0328">Glycosyltransferase</keyword>
<feature type="transmembrane region" description="Helical" evidence="9">
    <location>
        <begin position="6"/>
        <end position="31"/>
    </location>
</feature>
<evidence type="ECO:0000313" key="10">
    <source>
        <dbReference type="EMBL" id="OPX18450.1"/>
    </source>
</evidence>
<keyword evidence="6" id="KW-0333">Golgi apparatus</keyword>
<dbReference type="PANTHER" id="PTHR32044:SF80">
    <property type="entry name" value="XYLOGLUCAN GLYCOSYLTRANSFERASE 2-RELATED"/>
    <property type="match status" value="1"/>
</dbReference>
<accession>A0A1V4QGG0</accession>
<dbReference type="EMBL" id="MUKB01000014">
    <property type="protein sequence ID" value="OPX18450.1"/>
    <property type="molecule type" value="Genomic_DNA"/>
</dbReference>
<keyword evidence="4 9" id="KW-0812">Transmembrane</keyword>
<gene>
    <name evidence="10" type="ORF">BXT86_01235</name>
</gene>
<evidence type="ECO:0000256" key="6">
    <source>
        <dbReference type="ARBA" id="ARBA00023034"/>
    </source>
</evidence>
<dbReference type="PANTHER" id="PTHR32044">
    <property type="entry name" value="GLUCOMANNAN 4-BETA-MANNOSYLTRANSFERASE 9"/>
    <property type="match status" value="1"/>
</dbReference>
<keyword evidence="8" id="KW-0961">Cell wall biogenesis/degradation</keyword>
<keyword evidence="7 9" id="KW-0472">Membrane</keyword>
<evidence type="ECO:0000313" key="11">
    <source>
        <dbReference type="Proteomes" id="UP000191663"/>
    </source>
</evidence>
<evidence type="ECO:0000256" key="5">
    <source>
        <dbReference type="ARBA" id="ARBA00022989"/>
    </source>
</evidence>